<evidence type="ECO:0000313" key="10">
    <source>
        <dbReference type="EMBL" id="RKF16659.1"/>
    </source>
</evidence>
<keyword evidence="5 8" id="KW-0812">Transmembrane</keyword>
<evidence type="ECO:0000256" key="6">
    <source>
        <dbReference type="ARBA" id="ARBA00022989"/>
    </source>
</evidence>
<dbReference type="InterPro" id="IPR037185">
    <property type="entry name" value="EmrE-like"/>
</dbReference>
<keyword evidence="4" id="KW-1003">Cell membrane</keyword>
<gene>
    <name evidence="10" type="primary">rarD</name>
    <name evidence="10" type="ORF">D6850_03700</name>
</gene>
<keyword evidence="6 8" id="KW-1133">Transmembrane helix</keyword>
<dbReference type="GO" id="GO:0005886">
    <property type="term" value="C:plasma membrane"/>
    <property type="evidence" value="ECO:0007669"/>
    <property type="project" value="UniProtKB-SubCell"/>
</dbReference>
<keyword evidence="7 8" id="KW-0472">Membrane</keyword>
<proteinExistence type="inferred from homology"/>
<name>A0A3A8AYT2_9RHOB</name>
<protein>
    <submittedName>
        <fullName evidence="10">EamA family transporter RarD</fullName>
    </submittedName>
</protein>
<evidence type="ECO:0000256" key="1">
    <source>
        <dbReference type="ARBA" id="ARBA00004651"/>
    </source>
</evidence>
<sequence length="305" mass="32765">MTETSRGILSMVAACTIWGLSPLYYKLLTHIPPIEVLAHRTLWSFALFAVVLALQGRLGALAQAVRSRRSLGIIALAALVISVNWFTFISSIQMNKAIEASLGYFIFPLVSVALGALVYRETLGRAQIFAVALATLAVVTLAWGLGVAPWLSLILAVSFGFYGVIKKGFDMGPVISVTAEVLLLIPLAVAVLVIAAPTGPGPFGRGWSDMGLLLLSGPLTAAPLILFSAAARRVSLATVGLVQYLNPTLQFGVATLIFAEPFTRWHMIAFPMIWLGLAVYTAAAWRQDRAARKALKRASTSVTRW</sequence>
<accession>A0A3A8AYT2</accession>
<dbReference type="AlphaFoldDB" id="A0A3A8AYT2"/>
<evidence type="ECO:0000259" key="9">
    <source>
        <dbReference type="Pfam" id="PF00892"/>
    </source>
</evidence>
<evidence type="ECO:0000256" key="7">
    <source>
        <dbReference type="ARBA" id="ARBA00023136"/>
    </source>
</evidence>
<keyword evidence="11" id="KW-1185">Reference proteome</keyword>
<feature type="transmembrane region" description="Helical" evidence="8">
    <location>
        <begin position="149"/>
        <end position="165"/>
    </location>
</feature>
<evidence type="ECO:0000256" key="4">
    <source>
        <dbReference type="ARBA" id="ARBA00022475"/>
    </source>
</evidence>
<evidence type="ECO:0000256" key="5">
    <source>
        <dbReference type="ARBA" id="ARBA00022692"/>
    </source>
</evidence>
<dbReference type="SUPFAM" id="SSF103481">
    <property type="entry name" value="Multidrug resistance efflux transporter EmrE"/>
    <property type="match status" value="2"/>
</dbReference>
<feature type="transmembrane region" description="Helical" evidence="8">
    <location>
        <begin position="265"/>
        <end position="285"/>
    </location>
</feature>
<evidence type="ECO:0000256" key="8">
    <source>
        <dbReference type="SAM" id="Phobius"/>
    </source>
</evidence>
<comment type="similarity">
    <text evidence="2">Belongs to the EamA transporter family.</text>
</comment>
<feature type="transmembrane region" description="Helical" evidence="8">
    <location>
        <begin position="70"/>
        <end position="89"/>
    </location>
</feature>
<evidence type="ECO:0000256" key="3">
    <source>
        <dbReference type="ARBA" id="ARBA00022448"/>
    </source>
</evidence>
<feature type="domain" description="EamA" evidence="9">
    <location>
        <begin position="6"/>
        <end position="141"/>
    </location>
</feature>
<feature type="transmembrane region" description="Helical" evidence="8">
    <location>
        <begin position="126"/>
        <end position="143"/>
    </location>
</feature>
<reference evidence="10 11" key="1">
    <citation type="submission" date="2018-09" db="EMBL/GenBank/DDBJ databases">
        <title>Roseovarius spongiae sp. nov., isolated from a marine sponge.</title>
        <authorList>
            <person name="Zhuang L."/>
            <person name="Luo L."/>
        </authorList>
    </citation>
    <scope>NUCLEOTIDE SEQUENCE [LARGE SCALE GENOMIC DNA]</scope>
    <source>
        <strain evidence="10 11">HN-E21</strain>
    </source>
</reference>
<dbReference type="RefSeq" id="WP_121163882.1">
    <property type="nucleotide sequence ID" value="NZ_RAPE01000001.1"/>
</dbReference>
<comment type="caution">
    <text evidence="10">The sequence shown here is derived from an EMBL/GenBank/DDBJ whole genome shotgun (WGS) entry which is preliminary data.</text>
</comment>
<dbReference type="PANTHER" id="PTHR22911">
    <property type="entry name" value="ACYL-MALONYL CONDENSING ENZYME-RELATED"/>
    <property type="match status" value="1"/>
</dbReference>
<feature type="transmembrane region" description="Helical" evidence="8">
    <location>
        <begin position="177"/>
        <end position="198"/>
    </location>
</feature>
<evidence type="ECO:0000256" key="2">
    <source>
        <dbReference type="ARBA" id="ARBA00007362"/>
    </source>
</evidence>
<feature type="transmembrane region" description="Helical" evidence="8">
    <location>
        <begin position="101"/>
        <end position="119"/>
    </location>
</feature>
<feature type="transmembrane region" description="Helical" evidence="8">
    <location>
        <begin position="241"/>
        <end position="259"/>
    </location>
</feature>
<comment type="subcellular location">
    <subcellularLocation>
        <location evidence="1">Cell membrane</location>
        <topology evidence="1">Multi-pass membrane protein</topology>
    </subcellularLocation>
</comment>
<dbReference type="Pfam" id="PF00892">
    <property type="entry name" value="EamA"/>
    <property type="match status" value="1"/>
</dbReference>
<feature type="transmembrane region" description="Helical" evidence="8">
    <location>
        <begin position="7"/>
        <end position="25"/>
    </location>
</feature>
<dbReference type="Proteomes" id="UP000281128">
    <property type="component" value="Unassembled WGS sequence"/>
</dbReference>
<evidence type="ECO:0000313" key="11">
    <source>
        <dbReference type="Proteomes" id="UP000281128"/>
    </source>
</evidence>
<keyword evidence="3" id="KW-0813">Transport</keyword>
<dbReference type="OrthoDB" id="369870at2"/>
<dbReference type="InterPro" id="IPR000620">
    <property type="entry name" value="EamA_dom"/>
</dbReference>
<dbReference type="NCBIfam" id="TIGR00688">
    <property type="entry name" value="rarD"/>
    <property type="match status" value="1"/>
</dbReference>
<feature type="transmembrane region" description="Helical" evidence="8">
    <location>
        <begin position="37"/>
        <end position="58"/>
    </location>
</feature>
<feature type="transmembrane region" description="Helical" evidence="8">
    <location>
        <begin position="210"/>
        <end position="229"/>
    </location>
</feature>
<dbReference type="EMBL" id="RAPE01000001">
    <property type="protein sequence ID" value="RKF16659.1"/>
    <property type="molecule type" value="Genomic_DNA"/>
</dbReference>
<organism evidence="10 11">
    <name type="scientific">Roseovarius spongiae</name>
    <dbReference type="NCBI Taxonomy" id="2320272"/>
    <lineage>
        <taxon>Bacteria</taxon>
        <taxon>Pseudomonadati</taxon>
        <taxon>Pseudomonadota</taxon>
        <taxon>Alphaproteobacteria</taxon>
        <taxon>Rhodobacterales</taxon>
        <taxon>Roseobacteraceae</taxon>
        <taxon>Roseovarius</taxon>
    </lineage>
</organism>
<dbReference type="InterPro" id="IPR004626">
    <property type="entry name" value="RarD"/>
</dbReference>
<dbReference type="PANTHER" id="PTHR22911:SF137">
    <property type="entry name" value="SOLUTE CARRIER FAMILY 35 MEMBER G2-RELATED"/>
    <property type="match status" value="1"/>
</dbReference>